<name>A0A6S7LUZ1_PARCT</name>
<evidence type="ECO:0000313" key="2">
    <source>
        <dbReference type="Proteomes" id="UP001152795"/>
    </source>
</evidence>
<proteinExistence type="predicted"/>
<comment type="caution">
    <text evidence="1">The sequence shown here is derived from an EMBL/GenBank/DDBJ whole genome shotgun (WGS) entry which is preliminary data.</text>
</comment>
<feature type="non-terminal residue" evidence="1">
    <location>
        <position position="86"/>
    </location>
</feature>
<keyword evidence="2" id="KW-1185">Reference proteome</keyword>
<gene>
    <name evidence="1" type="ORF">PACLA_8A012104</name>
</gene>
<dbReference type="AlphaFoldDB" id="A0A6S7LUZ1"/>
<dbReference type="EMBL" id="CACRXK020036110">
    <property type="protein sequence ID" value="CAB4044769.1"/>
    <property type="molecule type" value="Genomic_DNA"/>
</dbReference>
<accession>A0A6S7LUZ1</accession>
<reference evidence="1" key="1">
    <citation type="submission" date="2020-04" db="EMBL/GenBank/DDBJ databases">
        <authorList>
            <person name="Alioto T."/>
            <person name="Alioto T."/>
            <person name="Gomez Garrido J."/>
        </authorList>
    </citation>
    <scope>NUCLEOTIDE SEQUENCE</scope>
    <source>
        <strain evidence="1">A484AB</strain>
    </source>
</reference>
<organism evidence="1 2">
    <name type="scientific">Paramuricea clavata</name>
    <name type="common">Red gorgonian</name>
    <name type="synonym">Violescent sea-whip</name>
    <dbReference type="NCBI Taxonomy" id="317549"/>
    <lineage>
        <taxon>Eukaryota</taxon>
        <taxon>Metazoa</taxon>
        <taxon>Cnidaria</taxon>
        <taxon>Anthozoa</taxon>
        <taxon>Octocorallia</taxon>
        <taxon>Malacalcyonacea</taxon>
        <taxon>Plexauridae</taxon>
        <taxon>Paramuricea</taxon>
    </lineage>
</organism>
<evidence type="ECO:0000313" key="1">
    <source>
        <dbReference type="EMBL" id="CAB4044769.1"/>
    </source>
</evidence>
<sequence length="86" mass="10026">MEDNPCTSTDADQCTEQIEMKRWTKDLRSLPKFSHALLRQHLGVEGGNYASRYKKLGYRFFKDRYVNIVEVKADVLKGSETLTHFL</sequence>
<protein>
    <submittedName>
        <fullName evidence="1">Uncharacterized protein</fullName>
    </submittedName>
</protein>
<dbReference type="Proteomes" id="UP001152795">
    <property type="component" value="Unassembled WGS sequence"/>
</dbReference>